<feature type="region of interest" description="Disordered" evidence="1">
    <location>
        <begin position="453"/>
        <end position="484"/>
    </location>
</feature>
<organism evidence="2 3">
    <name type="scientific">Amycolatopsis speibonae</name>
    <dbReference type="NCBI Taxonomy" id="1450224"/>
    <lineage>
        <taxon>Bacteria</taxon>
        <taxon>Bacillati</taxon>
        <taxon>Actinomycetota</taxon>
        <taxon>Actinomycetes</taxon>
        <taxon>Pseudonocardiales</taxon>
        <taxon>Pseudonocardiaceae</taxon>
        <taxon>Amycolatopsis</taxon>
    </lineage>
</organism>
<feature type="region of interest" description="Disordered" evidence="1">
    <location>
        <begin position="718"/>
        <end position="753"/>
    </location>
</feature>
<evidence type="ECO:0000313" key="3">
    <source>
        <dbReference type="Proteomes" id="UP001595645"/>
    </source>
</evidence>
<evidence type="ECO:0008006" key="4">
    <source>
        <dbReference type="Google" id="ProtNLM"/>
    </source>
</evidence>
<comment type="caution">
    <text evidence="2">The sequence shown here is derived from an EMBL/GenBank/DDBJ whole genome shotgun (WGS) entry which is preliminary data.</text>
</comment>
<dbReference type="RefSeq" id="WP_378238053.1">
    <property type="nucleotide sequence ID" value="NZ_JBHRWK010000013.1"/>
</dbReference>
<reference evidence="3" key="1">
    <citation type="journal article" date="2019" name="Int. J. Syst. Evol. Microbiol.">
        <title>The Global Catalogue of Microorganisms (GCM) 10K type strain sequencing project: providing services to taxonomists for standard genome sequencing and annotation.</title>
        <authorList>
            <consortium name="The Broad Institute Genomics Platform"/>
            <consortium name="The Broad Institute Genome Sequencing Center for Infectious Disease"/>
            <person name="Wu L."/>
            <person name="Ma J."/>
        </authorList>
    </citation>
    <scope>NUCLEOTIDE SEQUENCE [LARGE SCALE GENOMIC DNA]</scope>
    <source>
        <strain evidence="3">CGMCC 4.7676</strain>
    </source>
</reference>
<protein>
    <recommendedName>
        <fullName evidence="4">ADP ribosyltransferase domain-containing protein</fullName>
    </recommendedName>
</protein>
<proteinExistence type="predicted"/>
<keyword evidence="3" id="KW-1185">Reference proteome</keyword>
<evidence type="ECO:0000313" key="2">
    <source>
        <dbReference type="EMBL" id="MFC3449357.1"/>
    </source>
</evidence>
<dbReference type="Gene3D" id="3.90.176.10">
    <property type="entry name" value="Toxin ADP-ribosyltransferase, Chain A, domain 1"/>
    <property type="match status" value="1"/>
</dbReference>
<evidence type="ECO:0000256" key="1">
    <source>
        <dbReference type="SAM" id="MobiDB-lite"/>
    </source>
</evidence>
<dbReference type="Proteomes" id="UP001595645">
    <property type="component" value="Unassembled WGS sequence"/>
</dbReference>
<name>A0ABV7NUB3_9PSEU</name>
<accession>A0ABV7NUB3</accession>
<sequence>MRIGAVLVVHGAGGVTARARELASSVPIDQEHVVVVVDQLDAGASSIADAVGTILREEVRPLRLIPSEAAGEITLATAQKLADRIGRAVSYPDGVTLTCVSSLCFLPPFETNGWVSCGPGREPMRLGRRFPPPEWEAPVTTDTQRAGRSTVVEPLPAGIWLRPDGPQRWLEADRARLTRWLSVNPRELTAVLGGHGVPPLALDDVVKWWAVVPPEIRSRTRFLSFGDVPVPSYTTIGQALADALGEEIVLYGGIPVGVPAAPEFFTLREDGSHSLRTFAEQIAFSPRRGSAKAAAPQIRRGRLPFEGLTEVGPGVYGFEGNSVVEVVQAGLWLRTTREPGRATEVRTMPCDPKAFLIFHDPAEDGHEALVANLLDQLDSTVRAGAKPFPVPSAPESKPSDLPFAADLTAPLTPLPRLSQLMRRHLAETKIPEPSVAPASGTPYLPVEIGDREEPAQADVEPVSQPQLEAEPRPETEVPLEPEPGPGVLAVQSSPRQELRAWPLEPGFTPDRELVRVGREETFDVLSEQIVETWRRFSPNRTMSDAGLTEAVAAGLYLAGDDPDIDAGLRAGTEGPHVEFGRTVAAGLQKLPLHRNVAATVVSPVPELWELLRGCTVLREWGFLNLFTVPGDVEAGSTDLVVWSSTGRLTALIEPKEDGLSNRVVFLPGTVFKVLEVVEPQEKGRGRILMRELMASELGQDAGAKARDDLIRSSLRRFTHRSGGVEPRRTSGGRTAAPGRIPGIADAPSRENEL</sequence>
<dbReference type="EMBL" id="JBHRWK010000013">
    <property type="protein sequence ID" value="MFC3449357.1"/>
    <property type="molecule type" value="Genomic_DNA"/>
</dbReference>
<gene>
    <name evidence="2" type="ORF">ACFOSH_07935</name>
</gene>